<evidence type="ECO:0000313" key="2">
    <source>
        <dbReference type="EMBL" id="CAB4552695.1"/>
    </source>
</evidence>
<dbReference type="PROSITE" id="PS51186">
    <property type="entry name" value="GNAT"/>
    <property type="match status" value="1"/>
</dbReference>
<dbReference type="PANTHER" id="PTHR43441">
    <property type="entry name" value="RIBOSOMAL-PROTEIN-SERINE ACETYLTRANSFERASE"/>
    <property type="match status" value="1"/>
</dbReference>
<dbReference type="GO" id="GO:0005737">
    <property type="term" value="C:cytoplasm"/>
    <property type="evidence" value="ECO:0007669"/>
    <property type="project" value="TreeGrafter"/>
</dbReference>
<protein>
    <submittedName>
        <fullName evidence="2">Unannotated protein</fullName>
    </submittedName>
</protein>
<dbReference type="GO" id="GO:1990189">
    <property type="term" value="F:protein N-terminal-serine acetyltransferase activity"/>
    <property type="evidence" value="ECO:0007669"/>
    <property type="project" value="TreeGrafter"/>
</dbReference>
<organism evidence="2">
    <name type="scientific">freshwater metagenome</name>
    <dbReference type="NCBI Taxonomy" id="449393"/>
    <lineage>
        <taxon>unclassified sequences</taxon>
        <taxon>metagenomes</taxon>
        <taxon>ecological metagenomes</taxon>
    </lineage>
</organism>
<name>A0A6J6CNI2_9ZZZZ</name>
<dbReference type="InterPro" id="IPR016181">
    <property type="entry name" value="Acyl_CoA_acyltransferase"/>
</dbReference>
<accession>A0A6J6CNI2</accession>
<dbReference type="AlphaFoldDB" id="A0A6J6CNI2"/>
<dbReference type="PANTHER" id="PTHR43441:SF10">
    <property type="entry name" value="ACETYLTRANSFERASE"/>
    <property type="match status" value="1"/>
</dbReference>
<dbReference type="Pfam" id="PF13302">
    <property type="entry name" value="Acetyltransf_3"/>
    <property type="match status" value="1"/>
</dbReference>
<dbReference type="InterPro" id="IPR051908">
    <property type="entry name" value="Ribosomal_N-acetyltransferase"/>
</dbReference>
<gene>
    <name evidence="2" type="ORF">UFOPK1506_00557</name>
</gene>
<sequence>MTLEVTIREIARDYPLQRARSEYDNWGETAADAQAMEIFRWLIEAKISGAWIEVGNLSAHAAWYGPTQGSKAMNIGISLIEEFRNKGIGSLAQRLLAEELHRQGYVRVEASTDVTNIAEQRALEKAGFLFEGTLRKAQGRADGLHDLQVWSHLS</sequence>
<reference evidence="2" key="1">
    <citation type="submission" date="2020-05" db="EMBL/GenBank/DDBJ databases">
        <authorList>
            <person name="Chiriac C."/>
            <person name="Salcher M."/>
            <person name="Ghai R."/>
            <person name="Kavagutti S V."/>
        </authorList>
    </citation>
    <scope>NUCLEOTIDE SEQUENCE</scope>
</reference>
<dbReference type="GO" id="GO:0008999">
    <property type="term" value="F:protein-N-terminal-alanine acetyltransferase activity"/>
    <property type="evidence" value="ECO:0007669"/>
    <property type="project" value="TreeGrafter"/>
</dbReference>
<evidence type="ECO:0000259" key="1">
    <source>
        <dbReference type="PROSITE" id="PS51186"/>
    </source>
</evidence>
<dbReference type="InterPro" id="IPR000182">
    <property type="entry name" value="GNAT_dom"/>
</dbReference>
<proteinExistence type="predicted"/>
<feature type="domain" description="N-acetyltransferase" evidence="1">
    <location>
        <begin position="5"/>
        <end position="154"/>
    </location>
</feature>
<dbReference type="Gene3D" id="3.40.630.30">
    <property type="match status" value="1"/>
</dbReference>
<dbReference type="EMBL" id="CAEZSV010000080">
    <property type="protein sequence ID" value="CAB4552695.1"/>
    <property type="molecule type" value="Genomic_DNA"/>
</dbReference>
<dbReference type="SUPFAM" id="SSF55729">
    <property type="entry name" value="Acyl-CoA N-acyltransferases (Nat)"/>
    <property type="match status" value="1"/>
</dbReference>